<feature type="compositionally biased region" description="Basic and acidic residues" evidence="1">
    <location>
        <begin position="99"/>
        <end position="117"/>
    </location>
</feature>
<dbReference type="InterPro" id="IPR036779">
    <property type="entry name" value="LysM_dom_sf"/>
</dbReference>
<feature type="compositionally biased region" description="Polar residues" evidence="1">
    <location>
        <begin position="240"/>
        <end position="251"/>
    </location>
</feature>
<feature type="compositionally biased region" description="Basic residues" evidence="1">
    <location>
        <begin position="19"/>
        <end position="33"/>
    </location>
</feature>
<evidence type="ECO:0000313" key="4">
    <source>
        <dbReference type="Proteomes" id="UP000559027"/>
    </source>
</evidence>
<proteinExistence type="predicted"/>
<evidence type="ECO:0000313" key="3">
    <source>
        <dbReference type="EMBL" id="KAF5351796.1"/>
    </source>
</evidence>
<protein>
    <recommendedName>
        <fullName evidence="2">LysM domain-containing protein</fullName>
    </recommendedName>
</protein>
<accession>A0A8H5D316</accession>
<sequence>MYNEGPEEESRVQYASALHPKHSKQPIVRRRHSGSTSENGGLSYDIPGRHSRSRADSNGGRNDGGYHHPLRLNSKRSLDTSGVTRPYLNRTLNGTSNDGQDRNESDDETLHRKEDEAEVIVHEITPTDSLAGVSLKYGISLADLRRANHLWANDSIHLRRVLYIPLDMSLKARDLARDVKANVVSFMGASGSSSSTHAPDSKAEGNDPDPPSPDTPNGTGLGIRRVPTSRMSFFPPPATSGKTPSISSTSLLPYTSNLRPSSSHARYSTSPSLVSILTALPIAASTRDDLIARLSFDSTSSSVSERSRSSPDRSEGHELYIVANHEHVPPNLPHVGHRITNSSQLPGPSSPQLRTAIPRHGRTTFPTARPNQPRNTQTWHLSTTPPAAYIPHVSDRTSIRTVQMEPSPVMQLPKLRPSKSQLPSLNGISICTPRHSQDDLIELE</sequence>
<organism evidence="3 4">
    <name type="scientific">Leucocoprinus leucothites</name>
    <dbReference type="NCBI Taxonomy" id="201217"/>
    <lineage>
        <taxon>Eukaryota</taxon>
        <taxon>Fungi</taxon>
        <taxon>Dikarya</taxon>
        <taxon>Basidiomycota</taxon>
        <taxon>Agaricomycotina</taxon>
        <taxon>Agaricomycetes</taxon>
        <taxon>Agaricomycetidae</taxon>
        <taxon>Agaricales</taxon>
        <taxon>Agaricineae</taxon>
        <taxon>Agaricaceae</taxon>
        <taxon>Leucocoprinus</taxon>
    </lineage>
</organism>
<feature type="domain" description="LysM" evidence="2">
    <location>
        <begin position="120"/>
        <end position="164"/>
    </location>
</feature>
<feature type="region of interest" description="Disordered" evidence="1">
    <location>
        <begin position="362"/>
        <end position="385"/>
    </location>
</feature>
<feature type="region of interest" description="Disordered" evidence="1">
    <location>
        <begin position="1"/>
        <end position="117"/>
    </location>
</feature>
<dbReference type="AlphaFoldDB" id="A0A8H5D316"/>
<dbReference type="CDD" id="cd00118">
    <property type="entry name" value="LysM"/>
    <property type="match status" value="1"/>
</dbReference>
<dbReference type="OrthoDB" id="2107166at2759"/>
<feature type="region of interest" description="Disordered" evidence="1">
    <location>
        <begin position="188"/>
        <end position="251"/>
    </location>
</feature>
<feature type="compositionally biased region" description="Polar residues" evidence="1">
    <location>
        <begin position="418"/>
        <end position="429"/>
    </location>
</feature>
<name>A0A8H5D316_9AGAR</name>
<reference evidence="3 4" key="1">
    <citation type="journal article" date="2020" name="ISME J.">
        <title>Uncovering the hidden diversity of litter-decomposition mechanisms in mushroom-forming fungi.</title>
        <authorList>
            <person name="Floudas D."/>
            <person name="Bentzer J."/>
            <person name="Ahren D."/>
            <person name="Johansson T."/>
            <person name="Persson P."/>
            <person name="Tunlid A."/>
        </authorList>
    </citation>
    <scope>NUCLEOTIDE SEQUENCE [LARGE SCALE GENOMIC DNA]</scope>
    <source>
        <strain evidence="3 4">CBS 146.42</strain>
    </source>
</reference>
<dbReference type="EMBL" id="JAACJO010000012">
    <property type="protein sequence ID" value="KAF5351796.1"/>
    <property type="molecule type" value="Genomic_DNA"/>
</dbReference>
<dbReference type="PROSITE" id="PS51782">
    <property type="entry name" value="LYSM"/>
    <property type="match status" value="1"/>
</dbReference>
<dbReference type="Gene3D" id="3.10.350.10">
    <property type="entry name" value="LysM domain"/>
    <property type="match status" value="1"/>
</dbReference>
<evidence type="ECO:0000259" key="2">
    <source>
        <dbReference type="PROSITE" id="PS51782"/>
    </source>
</evidence>
<dbReference type="SMART" id="SM00257">
    <property type="entry name" value="LysM"/>
    <property type="match status" value="1"/>
</dbReference>
<feature type="region of interest" description="Disordered" evidence="1">
    <location>
        <begin position="412"/>
        <end position="444"/>
    </location>
</feature>
<keyword evidence="4" id="KW-1185">Reference proteome</keyword>
<evidence type="ECO:0000256" key="1">
    <source>
        <dbReference type="SAM" id="MobiDB-lite"/>
    </source>
</evidence>
<dbReference type="PANTHER" id="PTHR20932">
    <property type="entry name" value="LYSM AND PUTATIVE PEPTIDOGLYCAN-BINDING DOMAIN-CONTAINING PROTEIN"/>
    <property type="match status" value="1"/>
</dbReference>
<comment type="caution">
    <text evidence="3">The sequence shown here is derived from an EMBL/GenBank/DDBJ whole genome shotgun (WGS) entry which is preliminary data.</text>
</comment>
<dbReference type="Pfam" id="PF01476">
    <property type="entry name" value="LysM"/>
    <property type="match status" value="1"/>
</dbReference>
<dbReference type="PANTHER" id="PTHR20932:SF8">
    <property type="entry name" value="LD22649P"/>
    <property type="match status" value="1"/>
</dbReference>
<dbReference type="InterPro" id="IPR018392">
    <property type="entry name" value="LysM"/>
</dbReference>
<dbReference type="InterPro" id="IPR045030">
    <property type="entry name" value="LYSM1-4"/>
</dbReference>
<feature type="compositionally biased region" description="Polar residues" evidence="1">
    <location>
        <begin position="364"/>
        <end position="385"/>
    </location>
</feature>
<dbReference type="Proteomes" id="UP000559027">
    <property type="component" value="Unassembled WGS sequence"/>
</dbReference>
<dbReference type="SUPFAM" id="SSF54106">
    <property type="entry name" value="LysM domain"/>
    <property type="match status" value="1"/>
</dbReference>
<gene>
    <name evidence="3" type="ORF">D9756_007638</name>
</gene>